<reference evidence="2" key="1">
    <citation type="submission" date="2021-06" db="EMBL/GenBank/DDBJ databases">
        <title>Updating the genus Pseudomonas: Description of 43 new species and partition of the Pseudomonas putida group.</title>
        <authorList>
            <person name="Girard L."/>
            <person name="Lood C."/>
            <person name="Vandamme P."/>
            <person name="Rokni-Zadeh H."/>
            <person name="Van Noort V."/>
            <person name="Hofte M."/>
            <person name="Lavigne R."/>
            <person name="De Mot R."/>
        </authorList>
    </citation>
    <scope>NUCLEOTIDE SEQUENCE</scope>
    <source>
        <strain evidence="2">SWRI79</strain>
    </source>
</reference>
<feature type="domain" description="ParB-like N-terminal" evidence="1">
    <location>
        <begin position="18"/>
        <end position="114"/>
    </location>
</feature>
<accession>A0ABS6Q4N3</accession>
<gene>
    <name evidence="2" type="ORF">KVG95_29040</name>
</gene>
<evidence type="ECO:0000313" key="3">
    <source>
        <dbReference type="Proteomes" id="UP000886900"/>
    </source>
</evidence>
<keyword evidence="3" id="KW-1185">Reference proteome</keyword>
<evidence type="ECO:0000313" key="2">
    <source>
        <dbReference type="EMBL" id="MBV4467366.1"/>
    </source>
</evidence>
<dbReference type="InterPro" id="IPR003115">
    <property type="entry name" value="ParB_N"/>
</dbReference>
<dbReference type="Proteomes" id="UP000886900">
    <property type="component" value="Unassembled WGS sequence"/>
</dbReference>
<protein>
    <submittedName>
        <fullName evidence="2">ParB N-terminal domain-containing protein</fullName>
    </submittedName>
</protein>
<evidence type="ECO:0000259" key="1">
    <source>
        <dbReference type="SMART" id="SM00470"/>
    </source>
</evidence>
<sequence length="146" mass="16334">MGHPQAALAARPNSLNSYQIALRPLCDVLQSEQVDPVNVKRLSEAIIRAGHWLEPIIVERSKGIVMDGNHRLNAALQLGLKRVPCIQLDYTDPRVCVRHWQTGQAFEVARIFTTIARGEIFPYKTTRHAFDPALPVVAIPLDCLYA</sequence>
<organism evidence="2 3">
    <name type="scientific">Pseudomonas farris</name>
    <dbReference type="NCBI Taxonomy" id="2841207"/>
    <lineage>
        <taxon>Bacteria</taxon>
        <taxon>Pseudomonadati</taxon>
        <taxon>Pseudomonadota</taxon>
        <taxon>Gammaproteobacteria</taxon>
        <taxon>Pseudomonadales</taxon>
        <taxon>Pseudomonadaceae</taxon>
        <taxon>Pseudomonas</taxon>
    </lineage>
</organism>
<proteinExistence type="predicted"/>
<dbReference type="RefSeq" id="WP_217858880.1">
    <property type="nucleotide sequence ID" value="NZ_JAHSTV010000021.1"/>
</dbReference>
<dbReference type="CDD" id="cd16400">
    <property type="entry name" value="ParB_Srx_like_nuclease"/>
    <property type="match status" value="1"/>
</dbReference>
<dbReference type="EMBL" id="JAHSTV010000021">
    <property type="protein sequence ID" value="MBV4467366.1"/>
    <property type="molecule type" value="Genomic_DNA"/>
</dbReference>
<name>A0ABS6Q4N3_9PSED</name>
<comment type="caution">
    <text evidence="2">The sequence shown here is derived from an EMBL/GenBank/DDBJ whole genome shotgun (WGS) entry which is preliminary data.</text>
</comment>
<dbReference type="SMART" id="SM00470">
    <property type="entry name" value="ParB"/>
    <property type="match status" value="1"/>
</dbReference>
<dbReference type="Pfam" id="PF02195">
    <property type="entry name" value="ParB_N"/>
    <property type="match status" value="1"/>
</dbReference>